<name>A0A088N108_9GAMM</name>
<sequence length="41" mass="4609">MRFNINQLPLKIPNLCIASIPYCEHVGQNLQWGINSGLIIS</sequence>
<organism evidence="1 2">
    <name type="scientific">Candidatus Palibaumannia cicadellinicola</name>
    <dbReference type="NCBI Taxonomy" id="186490"/>
    <lineage>
        <taxon>Bacteria</taxon>
        <taxon>Pseudomonadati</taxon>
        <taxon>Pseudomonadota</taxon>
        <taxon>Gammaproteobacteria</taxon>
        <taxon>Candidatus Palibaumannia</taxon>
    </lineage>
</organism>
<evidence type="ECO:0000313" key="2">
    <source>
        <dbReference type="Proteomes" id="UP000067325"/>
    </source>
</evidence>
<accession>A0A088N108</accession>
<dbReference type="Proteomes" id="UP000067325">
    <property type="component" value="Chromosome"/>
</dbReference>
<protein>
    <submittedName>
        <fullName evidence="1">Uncharacterized protein</fullName>
    </submittedName>
</protein>
<dbReference type="AlphaFoldDB" id="A0A088N108"/>
<evidence type="ECO:0000313" key="1">
    <source>
        <dbReference type="EMBL" id="AIN47041.1"/>
    </source>
</evidence>
<dbReference type="KEGG" id="bcib:IM45_317"/>
<reference evidence="1 2" key="1">
    <citation type="journal article" date="2014" name="MBio">
        <title>Differential genome evolution between companion symbionts in an insect-bacterial symbiosis.</title>
        <authorList>
            <person name="Bennett G.M."/>
            <person name="McCutcheon J.P."/>
            <person name="MacDonald B.R."/>
            <person name="Romanovicz D."/>
            <person name="Moran N.A."/>
        </authorList>
    </citation>
    <scope>NUCLEOTIDE SEQUENCE [LARGE SCALE GENOMIC DNA]</scope>
    <source>
        <strain evidence="1 2">BGSS</strain>
    </source>
</reference>
<proteinExistence type="predicted"/>
<dbReference type="EMBL" id="CP008985">
    <property type="protein sequence ID" value="AIN47041.1"/>
    <property type="molecule type" value="Genomic_DNA"/>
</dbReference>
<gene>
    <name evidence="1" type="ORF">IM45_317</name>
</gene>